<organism evidence="1 2">
    <name type="scientific">Proteus mirabilis</name>
    <dbReference type="NCBI Taxonomy" id="584"/>
    <lineage>
        <taxon>Bacteria</taxon>
        <taxon>Pseudomonadati</taxon>
        <taxon>Pseudomonadota</taxon>
        <taxon>Gammaproteobacteria</taxon>
        <taxon>Enterobacterales</taxon>
        <taxon>Morganellaceae</taxon>
        <taxon>Proteus</taxon>
    </lineage>
</organism>
<sequence>MTTAQPITLTIRRPDDWHVHFRDDDMLKTVVPYTSRYFGRAIVMPNLVPPITTIEAARRYRDRIKAAIPSGDKFEPLMTCYLTDSTLPSEVEQGFLQGVIYCL</sequence>
<dbReference type="EMBL" id="UGTS01000006">
    <property type="protein sequence ID" value="SUC40038.1"/>
    <property type="molecule type" value="Genomic_DNA"/>
</dbReference>
<protein>
    <submittedName>
        <fullName evidence="1">Dihydroorotase</fullName>
        <ecNumber evidence="1">3.5.2.3</ecNumber>
    </submittedName>
</protein>
<accession>A0A379GG87</accession>
<dbReference type="GO" id="GO:0004151">
    <property type="term" value="F:dihydroorotase activity"/>
    <property type="evidence" value="ECO:0007669"/>
    <property type="project" value="UniProtKB-EC"/>
</dbReference>
<dbReference type="EC" id="3.5.2.3" evidence="1"/>
<evidence type="ECO:0000313" key="2">
    <source>
        <dbReference type="Proteomes" id="UP000254191"/>
    </source>
</evidence>
<proteinExistence type="predicted"/>
<dbReference type="SUPFAM" id="SSF51556">
    <property type="entry name" value="Metallo-dependent hydrolases"/>
    <property type="match status" value="1"/>
</dbReference>
<reference evidence="1 2" key="1">
    <citation type="submission" date="2018-06" db="EMBL/GenBank/DDBJ databases">
        <authorList>
            <consortium name="Pathogen Informatics"/>
            <person name="Doyle S."/>
        </authorList>
    </citation>
    <scope>NUCLEOTIDE SEQUENCE [LARGE SCALE GENOMIC DNA]</scope>
    <source>
        <strain evidence="1 2">NCTC11938</strain>
    </source>
</reference>
<evidence type="ECO:0000313" key="1">
    <source>
        <dbReference type="EMBL" id="SUC40038.1"/>
    </source>
</evidence>
<dbReference type="AlphaFoldDB" id="A0A379GG87"/>
<gene>
    <name evidence="1" type="primary">pyrC_2</name>
    <name evidence="1" type="ORF">NCTC11938_04320</name>
</gene>
<dbReference type="InterPro" id="IPR004721">
    <property type="entry name" value="DHOdimr"/>
</dbReference>
<dbReference type="GO" id="GO:0005829">
    <property type="term" value="C:cytosol"/>
    <property type="evidence" value="ECO:0007669"/>
    <property type="project" value="TreeGrafter"/>
</dbReference>
<dbReference type="UniPathway" id="UPA00070">
    <property type="reaction ID" value="UER00117"/>
</dbReference>
<dbReference type="GO" id="GO:0006207">
    <property type="term" value="P:'de novo' pyrimidine nucleobase biosynthetic process"/>
    <property type="evidence" value="ECO:0007669"/>
    <property type="project" value="TreeGrafter"/>
</dbReference>
<dbReference type="GO" id="GO:0044205">
    <property type="term" value="P:'de novo' UMP biosynthetic process"/>
    <property type="evidence" value="ECO:0007669"/>
    <property type="project" value="UniProtKB-UniPathway"/>
</dbReference>
<dbReference type="PANTHER" id="PTHR43137:SF1">
    <property type="entry name" value="DIHYDROOROTASE"/>
    <property type="match status" value="1"/>
</dbReference>
<dbReference type="InterPro" id="IPR032466">
    <property type="entry name" value="Metal_Hydrolase"/>
</dbReference>
<dbReference type="PANTHER" id="PTHR43137">
    <property type="entry name" value="DIHYDROOROTASE"/>
    <property type="match status" value="1"/>
</dbReference>
<dbReference type="Gene3D" id="3.20.20.140">
    <property type="entry name" value="Metal-dependent hydrolases"/>
    <property type="match status" value="1"/>
</dbReference>
<keyword evidence="1" id="KW-0378">Hydrolase</keyword>
<name>A0A379GG87_PROMI</name>
<dbReference type="Proteomes" id="UP000254191">
    <property type="component" value="Unassembled WGS sequence"/>
</dbReference>